<dbReference type="EMBL" id="CAVMJV010000008">
    <property type="protein sequence ID" value="CAK5037787.1"/>
    <property type="molecule type" value="Genomic_DNA"/>
</dbReference>
<organism evidence="1 2">
    <name type="scientific">Meloidogyne enterolobii</name>
    <name type="common">Root-knot nematode worm</name>
    <name type="synonym">Meloidogyne mayaguensis</name>
    <dbReference type="NCBI Taxonomy" id="390850"/>
    <lineage>
        <taxon>Eukaryota</taxon>
        <taxon>Metazoa</taxon>
        <taxon>Ecdysozoa</taxon>
        <taxon>Nematoda</taxon>
        <taxon>Chromadorea</taxon>
        <taxon>Rhabditida</taxon>
        <taxon>Tylenchina</taxon>
        <taxon>Tylenchomorpha</taxon>
        <taxon>Tylenchoidea</taxon>
        <taxon>Meloidogynidae</taxon>
        <taxon>Meloidogyninae</taxon>
        <taxon>Meloidogyne</taxon>
    </lineage>
</organism>
<evidence type="ECO:0000313" key="1">
    <source>
        <dbReference type="EMBL" id="CAK5037787.1"/>
    </source>
</evidence>
<protein>
    <submittedName>
        <fullName evidence="1">Uncharacterized protein</fullName>
    </submittedName>
</protein>
<sequence length="287" mass="32476">MNGTTSNSTVNGVPTFKEENDSDEGIGKSEAHTNAFKRHKIHLSPKDDKATGFSQTPPSNGTNSVFVTPGIYKRKICKPRIKESTEEVKFTWSVDELAIFRPVNFDDAEFSLPPDDWNPNPHHDVEKFWSRNTQIFPSPDIQNVFRPVGENYTKSSSSSSPNCYSYSSEDFYGQNSTESSSSRSTSNKRFIHSSDNSPDDALLFKLDNIKDEKENEHEFEQIEHSLSIGDDADQIFADLEHESGSFVMRQQVNSPIENVEKLLFLEVSLFLETNIFNFKTSPIKPNS</sequence>
<keyword evidence="2" id="KW-1185">Reference proteome</keyword>
<evidence type="ECO:0000313" key="2">
    <source>
        <dbReference type="Proteomes" id="UP001497535"/>
    </source>
</evidence>
<gene>
    <name evidence="1" type="ORF">MENTE1834_LOCUS9434</name>
</gene>
<comment type="caution">
    <text evidence="1">The sequence shown here is derived from an EMBL/GenBank/DDBJ whole genome shotgun (WGS) entry which is preliminary data.</text>
</comment>
<reference evidence="1" key="1">
    <citation type="submission" date="2023-11" db="EMBL/GenBank/DDBJ databases">
        <authorList>
            <person name="Poullet M."/>
        </authorList>
    </citation>
    <scope>NUCLEOTIDE SEQUENCE</scope>
    <source>
        <strain evidence="1">E1834</strain>
    </source>
</reference>
<accession>A0ACB0YA16</accession>
<name>A0ACB0YA16_MELEN</name>
<proteinExistence type="predicted"/>
<dbReference type="Proteomes" id="UP001497535">
    <property type="component" value="Unassembled WGS sequence"/>
</dbReference>